<evidence type="ECO:0000259" key="4">
    <source>
        <dbReference type="Pfam" id="PF00582"/>
    </source>
</evidence>
<dbReference type="RefSeq" id="WP_280834870.1">
    <property type="nucleotide sequence ID" value="NZ_JARXVE010000010.1"/>
</dbReference>
<feature type="domain" description="UspA" evidence="4">
    <location>
        <begin position="10"/>
        <end position="149"/>
    </location>
</feature>
<comment type="caution">
    <text evidence="5">The sequence shown here is derived from an EMBL/GenBank/DDBJ whole genome shotgun (WGS) entry which is preliminary data.</text>
</comment>
<keyword evidence="6" id="KW-1185">Reference proteome</keyword>
<name>A0ABT6L7D6_9MYCO</name>
<keyword evidence="3" id="KW-0067">ATP-binding</keyword>
<dbReference type="PANTHER" id="PTHR46268">
    <property type="entry name" value="STRESS RESPONSE PROTEIN NHAX"/>
    <property type="match status" value="1"/>
</dbReference>
<dbReference type="Pfam" id="PF00582">
    <property type="entry name" value="Usp"/>
    <property type="match status" value="2"/>
</dbReference>
<dbReference type="InterPro" id="IPR014729">
    <property type="entry name" value="Rossmann-like_a/b/a_fold"/>
</dbReference>
<feature type="domain" description="UspA" evidence="4">
    <location>
        <begin position="161"/>
        <end position="292"/>
    </location>
</feature>
<evidence type="ECO:0000313" key="5">
    <source>
        <dbReference type="EMBL" id="MDH6198280.1"/>
    </source>
</evidence>
<proteinExistence type="inferred from homology"/>
<keyword evidence="2" id="KW-0547">Nucleotide-binding</keyword>
<dbReference type="CDD" id="cd23944">
    <property type="entry name" value="USP_Rv2623_repeat1"/>
    <property type="match status" value="1"/>
</dbReference>
<comment type="similarity">
    <text evidence="1">Belongs to the universal stress protein A family.</text>
</comment>
<evidence type="ECO:0000256" key="1">
    <source>
        <dbReference type="ARBA" id="ARBA00008791"/>
    </source>
</evidence>
<dbReference type="InterPro" id="IPR006015">
    <property type="entry name" value="Universal_stress_UspA"/>
</dbReference>
<sequence>MEAQLVRHGVVVGVDGSPASDAAVVWAAHDAALRGVGLTLVHALPGASSPVWLDVALPEDYWQWQNGQGQEVLDAARRVATEATAGHPPPSIVEKIAPGHAVATLIECSRHADLVVVGSRGLGKWGRRLLGSVSSSLVHYAHGPVAVIPDTEQAQRPSTAPVVVGVDGSPASELATEIAFDEASRRGVELVVVHTWNDLTFEFPDARWDDLTPQAERALSEQLAGWSERYPDVEVRRVVMPDKPARQLLGQAETAQLVVVGSRGRGGFTGMLLGSVSAEVVHSATAPVIVARRPG</sequence>
<dbReference type="SUPFAM" id="SSF52402">
    <property type="entry name" value="Adenine nucleotide alpha hydrolases-like"/>
    <property type="match status" value="2"/>
</dbReference>
<protein>
    <submittedName>
        <fullName evidence="5">Nucleotide-binding universal stress UspA family protein</fullName>
    </submittedName>
</protein>
<dbReference type="Proteomes" id="UP001160130">
    <property type="component" value="Unassembled WGS sequence"/>
</dbReference>
<dbReference type="InterPro" id="IPR006016">
    <property type="entry name" value="UspA"/>
</dbReference>
<dbReference type="PRINTS" id="PR01438">
    <property type="entry name" value="UNVRSLSTRESS"/>
</dbReference>
<accession>A0ABT6L7D6</accession>
<dbReference type="Gene3D" id="3.40.50.620">
    <property type="entry name" value="HUPs"/>
    <property type="match status" value="2"/>
</dbReference>
<organism evidence="5 6">
    <name type="scientific">Mycolicibacterium frederiksbergense</name>
    <dbReference type="NCBI Taxonomy" id="117567"/>
    <lineage>
        <taxon>Bacteria</taxon>
        <taxon>Bacillati</taxon>
        <taxon>Actinomycetota</taxon>
        <taxon>Actinomycetes</taxon>
        <taxon>Mycobacteriales</taxon>
        <taxon>Mycobacteriaceae</taxon>
        <taxon>Mycolicibacterium</taxon>
    </lineage>
</organism>
<gene>
    <name evidence="5" type="ORF">M2272_004939</name>
</gene>
<evidence type="ECO:0000313" key="6">
    <source>
        <dbReference type="Proteomes" id="UP001160130"/>
    </source>
</evidence>
<reference evidence="5 6" key="1">
    <citation type="submission" date="2023-04" db="EMBL/GenBank/DDBJ databases">
        <title>Forest soil microbial communities from Buena Vista Peninsula, Colon Province, Panama.</title>
        <authorList>
            <person name="Bouskill N."/>
        </authorList>
    </citation>
    <scope>NUCLEOTIDE SEQUENCE [LARGE SCALE GENOMIC DNA]</scope>
    <source>
        <strain evidence="5 6">AC80</strain>
    </source>
</reference>
<dbReference type="EMBL" id="JARXVE010000010">
    <property type="protein sequence ID" value="MDH6198280.1"/>
    <property type="molecule type" value="Genomic_DNA"/>
</dbReference>
<evidence type="ECO:0000256" key="3">
    <source>
        <dbReference type="ARBA" id="ARBA00022840"/>
    </source>
</evidence>
<dbReference type="PANTHER" id="PTHR46268:SF27">
    <property type="entry name" value="UNIVERSAL STRESS PROTEIN RV2623"/>
    <property type="match status" value="1"/>
</dbReference>
<evidence type="ECO:0000256" key="2">
    <source>
        <dbReference type="ARBA" id="ARBA00022741"/>
    </source>
</evidence>